<dbReference type="Pfam" id="PF07980">
    <property type="entry name" value="SusD_RagB"/>
    <property type="match status" value="1"/>
</dbReference>
<name>A0ABV0BP71_9SPHI</name>
<evidence type="ECO:0000256" key="5">
    <source>
        <dbReference type="ARBA" id="ARBA00023237"/>
    </source>
</evidence>
<feature type="domain" description="RagB/SusD" evidence="6">
    <location>
        <begin position="286"/>
        <end position="552"/>
    </location>
</feature>
<gene>
    <name evidence="8" type="ORF">ABE541_01660</name>
</gene>
<dbReference type="SUPFAM" id="SSF48452">
    <property type="entry name" value="TPR-like"/>
    <property type="match status" value="1"/>
</dbReference>
<dbReference type="Proteomes" id="UP001409291">
    <property type="component" value="Unassembled WGS sequence"/>
</dbReference>
<dbReference type="RefSeq" id="WP_346580461.1">
    <property type="nucleotide sequence ID" value="NZ_JBDJLH010000005.1"/>
</dbReference>
<evidence type="ECO:0000256" key="2">
    <source>
        <dbReference type="ARBA" id="ARBA00006275"/>
    </source>
</evidence>
<feature type="domain" description="SusD-like N-terminal" evidence="7">
    <location>
        <begin position="61"/>
        <end position="214"/>
    </location>
</feature>
<comment type="caution">
    <text evidence="8">The sequence shown here is derived from an EMBL/GenBank/DDBJ whole genome shotgun (WGS) entry which is preliminary data.</text>
</comment>
<keyword evidence="9" id="KW-1185">Reference proteome</keyword>
<evidence type="ECO:0000313" key="8">
    <source>
        <dbReference type="EMBL" id="MEN5375958.1"/>
    </source>
</evidence>
<dbReference type="Gene3D" id="1.25.40.390">
    <property type="match status" value="1"/>
</dbReference>
<dbReference type="EMBL" id="JBDJNQ010000001">
    <property type="protein sequence ID" value="MEN5375958.1"/>
    <property type="molecule type" value="Genomic_DNA"/>
</dbReference>
<dbReference type="InterPro" id="IPR033985">
    <property type="entry name" value="SusD-like_N"/>
</dbReference>
<proteinExistence type="inferred from homology"/>
<organism evidence="8 9">
    <name type="scientific">Sphingobacterium kitahiroshimense</name>
    <dbReference type="NCBI Taxonomy" id="470446"/>
    <lineage>
        <taxon>Bacteria</taxon>
        <taxon>Pseudomonadati</taxon>
        <taxon>Bacteroidota</taxon>
        <taxon>Sphingobacteriia</taxon>
        <taxon>Sphingobacteriales</taxon>
        <taxon>Sphingobacteriaceae</taxon>
        <taxon>Sphingobacterium</taxon>
    </lineage>
</organism>
<evidence type="ECO:0000313" key="9">
    <source>
        <dbReference type="Proteomes" id="UP001409291"/>
    </source>
</evidence>
<dbReference type="InterPro" id="IPR011990">
    <property type="entry name" value="TPR-like_helical_dom_sf"/>
</dbReference>
<evidence type="ECO:0000256" key="3">
    <source>
        <dbReference type="ARBA" id="ARBA00022729"/>
    </source>
</evidence>
<evidence type="ECO:0000259" key="7">
    <source>
        <dbReference type="Pfam" id="PF14322"/>
    </source>
</evidence>
<comment type="similarity">
    <text evidence="2">Belongs to the SusD family.</text>
</comment>
<reference evidence="8 9" key="1">
    <citation type="submission" date="2024-04" db="EMBL/GenBank/DDBJ databases">
        <title>WGS of bacteria from Torrens River.</title>
        <authorList>
            <person name="Wyrsch E.R."/>
            <person name="Drigo B."/>
        </authorList>
    </citation>
    <scope>NUCLEOTIDE SEQUENCE [LARGE SCALE GENOMIC DNA]</scope>
    <source>
        <strain evidence="8 9">TWI391</strain>
    </source>
</reference>
<dbReference type="PROSITE" id="PS51257">
    <property type="entry name" value="PROKAR_LIPOPROTEIN"/>
    <property type="match status" value="1"/>
</dbReference>
<comment type="subcellular location">
    <subcellularLocation>
        <location evidence="1">Cell outer membrane</location>
    </subcellularLocation>
</comment>
<evidence type="ECO:0000256" key="4">
    <source>
        <dbReference type="ARBA" id="ARBA00023136"/>
    </source>
</evidence>
<evidence type="ECO:0000256" key="1">
    <source>
        <dbReference type="ARBA" id="ARBA00004442"/>
    </source>
</evidence>
<dbReference type="InterPro" id="IPR012944">
    <property type="entry name" value="SusD_RagB_dom"/>
</dbReference>
<accession>A0ABV0BP71</accession>
<keyword evidence="4" id="KW-0472">Membrane</keyword>
<dbReference type="Pfam" id="PF14322">
    <property type="entry name" value="SusD-like_3"/>
    <property type="match status" value="1"/>
</dbReference>
<protein>
    <submittedName>
        <fullName evidence="8">RagB/SusD family nutrient uptake outer membrane protein</fullName>
    </submittedName>
</protein>
<evidence type="ECO:0000259" key="6">
    <source>
        <dbReference type="Pfam" id="PF07980"/>
    </source>
</evidence>
<sequence>MKKIIYISLVALTVLGSCKKSIDFVPQDKLSAGTFWKSQNDVQLALNGCYSSLANAFNYAYDDGAADNAYCQYPWESTASRVSAGNIDATLDVGYNSRYIFIRRYNYFLDNIGKATMDESLRKRFIAEVRVLRAFTYYELAHLFGAIPLLKNAYTDPEETAVATAPATEVIQFAIDEIKAVEADLPSSYSGGAPNQTGRITNGAAWAILTRIQLEYGKFPDAVASAQKVMSAGYQLFRKTALTANDTKDDYSNLVTFVDDDAKQKFYKGLASYQQQFWTANEGNKEAILVSQNIQENQSYAPFGNGLRTLLAPPNIGGWGSITPIQSLVDAYWKSDGTTFTPPSPEQRAIDFNINKTPSANYINEFKNRDTRLYASVLFPGATWNEYKDGYTYTWAGPGGGESFTGYNFKKYLDPISLVSGLEYDAPQDYSIIRYAEILLAYAEAKNEVSGPDATIFAALDDIRDRAGMPPINQAVNNTKEKLREVIRNERRIELAGEGQRYFDIRRWNIAANVMKTTKDIANVIVQERIWDPKFMLMPFPQTALDRNTNLKAAQTAKGY</sequence>
<keyword evidence="5" id="KW-0998">Cell outer membrane</keyword>
<keyword evidence="3" id="KW-0732">Signal</keyword>